<dbReference type="InterPro" id="IPR036890">
    <property type="entry name" value="HATPase_C_sf"/>
</dbReference>
<dbReference type="GO" id="GO:0000155">
    <property type="term" value="F:phosphorelay sensor kinase activity"/>
    <property type="evidence" value="ECO:0007669"/>
    <property type="project" value="InterPro"/>
</dbReference>
<keyword evidence="8" id="KW-1133">Transmembrane helix</keyword>
<dbReference type="SMART" id="SM00388">
    <property type="entry name" value="HisKA"/>
    <property type="match status" value="1"/>
</dbReference>
<dbReference type="FunFam" id="1.10.287.130:FF:000001">
    <property type="entry name" value="Two-component sensor histidine kinase"/>
    <property type="match status" value="1"/>
</dbReference>
<gene>
    <name evidence="10" type="ordered locus">Hoch_6003</name>
</gene>
<dbReference type="EMBL" id="CP001804">
    <property type="protein sequence ID" value="ACY18478.1"/>
    <property type="molecule type" value="Genomic_DNA"/>
</dbReference>
<dbReference type="EC" id="2.7.13.3" evidence="2"/>
<dbReference type="Gene3D" id="3.30.565.10">
    <property type="entry name" value="Histidine kinase-like ATPase, C-terminal domain"/>
    <property type="match status" value="1"/>
</dbReference>
<dbReference type="Proteomes" id="UP000001880">
    <property type="component" value="Chromosome"/>
</dbReference>
<evidence type="ECO:0000256" key="4">
    <source>
        <dbReference type="ARBA" id="ARBA00022679"/>
    </source>
</evidence>
<evidence type="ECO:0000256" key="6">
    <source>
        <dbReference type="ARBA" id="ARBA00023012"/>
    </source>
</evidence>
<dbReference type="Gene3D" id="1.10.287.130">
    <property type="match status" value="1"/>
</dbReference>
<evidence type="ECO:0000256" key="3">
    <source>
        <dbReference type="ARBA" id="ARBA00022553"/>
    </source>
</evidence>
<dbReference type="HOGENOM" id="CLU_000445_89_2_7"/>
<keyword evidence="8" id="KW-0812">Transmembrane</keyword>
<evidence type="ECO:0000256" key="1">
    <source>
        <dbReference type="ARBA" id="ARBA00000085"/>
    </source>
</evidence>
<dbReference type="RefSeq" id="WP_012831070.1">
    <property type="nucleotide sequence ID" value="NC_013440.1"/>
</dbReference>
<evidence type="ECO:0000259" key="9">
    <source>
        <dbReference type="PROSITE" id="PS50109"/>
    </source>
</evidence>
<evidence type="ECO:0000256" key="2">
    <source>
        <dbReference type="ARBA" id="ARBA00012438"/>
    </source>
</evidence>
<dbReference type="CDD" id="cd00082">
    <property type="entry name" value="HisKA"/>
    <property type="match status" value="1"/>
</dbReference>
<dbReference type="GO" id="GO:0004721">
    <property type="term" value="F:phosphoprotein phosphatase activity"/>
    <property type="evidence" value="ECO:0007669"/>
    <property type="project" value="TreeGrafter"/>
</dbReference>
<dbReference type="InterPro" id="IPR050351">
    <property type="entry name" value="BphY/WalK/GraS-like"/>
</dbReference>
<keyword evidence="7 8" id="KW-0472">Membrane</keyword>
<dbReference type="SMART" id="SM00387">
    <property type="entry name" value="HATPase_c"/>
    <property type="match status" value="1"/>
</dbReference>
<dbReference type="InterPro" id="IPR005467">
    <property type="entry name" value="His_kinase_dom"/>
</dbReference>
<dbReference type="PANTHER" id="PTHR45453">
    <property type="entry name" value="PHOSPHATE REGULON SENSOR PROTEIN PHOR"/>
    <property type="match status" value="1"/>
</dbReference>
<dbReference type="InterPro" id="IPR003661">
    <property type="entry name" value="HisK_dim/P_dom"/>
</dbReference>
<dbReference type="CDD" id="cd00075">
    <property type="entry name" value="HATPase"/>
    <property type="match status" value="1"/>
</dbReference>
<dbReference type="Pfam" id="PF02518">
    <property type="entry name" value="HATPase_c"/>
    <property type="match status" value="1"/>
</dbReference>
<dbReference type="SUPFAM" id="SSF47384">
    <property type="entry name" value="Homodimeric domain of signal transducing histidine kinase"/>
    <property type="match status" value="1"/>
</dbReference>
<accession>D0LJX1</accession>
<dbReference type="InterPro" id="IPR004358">
    <property type="entry name" value="Sig_transdc_His_kin-like_C"/>
</dbReference>
<dbReference type="KEGG" id="hoh:Hoch_6003"/>
<dbReference type="CDD" id="cd00130">
    <property type="entry name" value="PAS"/>
    <property type="match status" value="1"/>
</dbReference>
<evidence type="ECO:0000256" key="7">
    <source>
        <dbReference type="ARBA" id="ARBA00023136"/>
    </source>
</evidence>
<name>D0LJX1_HALO1</name>
<dbReference type="Pfam" id="PF00512">
    <property type="entry name" value="HisKA"/>
    <property type="match status" value="1"/>
</dbReference>
<evidence type="ECO:0000313" key="11">
    <source>
        <dbReference type="Proteomes" id="UP000001880"/>
    </source>
</evidence>
<dbReference type="OrthoDB" id="9813151at2"/>
<dbReference type="InterPro" id="IPR000014">
    <property type="entry name" value="PAS"/>
</dbReference>
<proteinExistence type="predicted"/>
<dbReference type="Pfam" id="PF13188">
    <property type="entry name" value="PAS_8"/>
    <property type="match status" value="1"/>
</dbReference>
<dbReference type="InterPro" id="IPR003594">
    <property type="entry name" value="HATPase_dom"/>
</dbReference>
<dbReference type="SUPFAM" id="SSF55874">
    <property type="entry name" value="ATPase domain of HSP90 chaperone/DNA topoisomerase II/histidine kinase"/>
    <property type="match status" value="1"/>
</dbReference>
<feature type="transmembrane region" description="Helical" evidence="8">
    <location>
        <begin position="167"/>
        <end position="189"/>
    </location>
</feature>
<dbReference type="STRING" id="502025.Hoch_6003"/>
<dbReference type="InterPro" id="IPR036097">
    <property type="entry name" value="HisK_dim/P_sf"/>
</dbReference>
<feature type="transmembrane region" description="Helical" evidence="8">
    <location>
        <begin position="6"/>
        <end position="28"/>
    </location>
</feature>
<dbReference type="eggNOG" id="COG5002">
    <property type="taxonomic scope" value="Bacteria"/>
</dbReference>
<dbReference type="PRINTS" id="PR00344">
    <property type="entry name" value="BCTRLSENSOR"/>
</dbReference>
<dbReference type="InterPro" id="IPR035965">
    <property type="entry name" value="PAS-like_dom_sf"/>
</dbReference>
<comment type="catalytic activity">
    <reaction evidence="1">
        <text>ATP + protein L-histidine = ADP + protein N-phospho-L-histidine.</text>
        <dbReference type="EC" id="2.7.13.3"/>
    </reaction>
</comment>
<dbReference type="SMART" id="SM00091">
    <property type="entry name" value="PAS"/>
    <property type="match status" value="1"/>
</dbReference>
<keyword evidence="6" id="KW-0902">Two-component regulatory system</keyword>
<evidence type="ECO:0000256" key="8">
    <source>
        <dbReference type="SAM" id="Phobius"/>
    </source>
</evidence>
<organism evidence="10 11">
    <name type="scientific">Haliangium ochraceum (strain DSM 14365 / JCM 11303 / SMP-2)</name>
    <dbReference type="NCBI Taxonomy" id="502025"/>
    <lineage>
        <taxon>Bacteria</taxon>
        <taxon>Pseudomonadati</taxon>
        <taxon>Myxococcota</taxon>
        <taxon>Polyangia</taxon>
        <taxon>Haliangiales</taxon>
        <taxon>Kofleriaceae</taxon>
        <taxon>Haliangium</taxon>
    </lineage>
</organism>
<keyword evidence="4" id="KW-0808">Transferase</keyword>
<keyword evidence="3" id="KW-0597">Phosphoprotein</keyword>
<keyword evidence="5 10" id="KW-0418">Kinase</keyword>
<dbReference type="Gene3D" id="3.30.450.20">
    <property type="entry name" value="PAS domain"/>
    <property type="match status" value="1"/>
</dbReference>
<protein>
    <recommendedName>
        <fullName evidence="2">histidine kinase</fullName>
        <ecNumber evidence="2">2.7.13.3</ecNumber>
    </recommendedName>
</protein>
<dbReference type="PANTHER" id="PTHR45453:SF1">
    <property type="entry name" value="PHOSPHATE REGULON SENSOR PROTEIN PHOR"/>
    <property type="match status" value="1"/>
</dbReference>
<sequence length="571" mass="62732">MKLGIRIRLFMVTTALILGLGLICGLFLQHQLVRMMEQRTERELGREAQIARAFLETGSTGSTPDAACTSIQQMRAAFDTPITLVDGAGRVRCDSRGRTDAADLRQRDEIARALAGERGIDRRREPDGTEMLHLALPVNGRPDIGAVRLSITLSEMEQSLGQLRGPLLLAGLLGLIGALLVSALGSHILSRTFRDLVLGAGSTGERSRAGLAATASDNLDGLAGSINRMADTVSTLAAERARFKAVLEGMNEAVITLDDQRRITLINHAAIRLLAVDGDPLGLPFIELVRTPAIHKLLAEGSDIEVCEFELPGTPPRRIQARITPPDEGTNRILVMHDVTDIRKLETVRRDFVANVSHELRTPVSIIRANSETLIDGAMSDPVYGQRLLAALHRNSERLSRLVDDLLDLSRLEANRYQFERDELSLAEAVRRAVDSVERSAQSKSIELSCEIDDELRVRTDPKALDQILVNYLDNAIKYTPKDGRVRIEVQLDADTVRVDVVDNGPGIAPQHRKRIFERFYRVDPGRSRDMGGTGLGLSIVKHLAESLEGDAGMEPAKPHGSRFWLSLPRA</sequence>
<feature type="domain" description="Histidine kinase" evidence="9">
    <location>
        <begin position="355"/>
        <end position="571"/>
    </location>
</feature>
<dbReference type="FunFam" id="3.30.565.10:FF:000006">
    <property type="entry name" value="Sensor histidine kinase WalK"/>
    <property type="match status" value="1"/>
</dbReference>
<dbReference type="SUPFAM" id="SSF55785">
    <property type="entry name" value="PYP-like sensor domain (PAS domain)"/>
    <property type="match status" value="1"/>
</dbReference>
<dbReference type="AlphaFoldDB" id="D0LJX1"/>
<evidence type="ECO:0000256" key="5">
    <source>
        <dbReference type="ARBA" id="ARBA00022777"/>
    </source>
</evidence>
<keyword evidence="11" id="KW-1185">Reference proteome</keyword>
<reference evidence="10 11" key="1">
    <citation type="journal article" date="2010" name="Stand. Genomic Sci.">
        <title>Complete genome sequence of Haliangium ochraceum type strain (SMP-2).</title>
        <authorList>
            <consortium name="US DOE Joint Genome Institute (JGI-PGF)"/>
            <person name="Ivanova N."/>
            <person name="Daum C."/>
            <person name="Lang E."/>
            <person name="Abt B."/>
            <person name="Kopitz M."/>
            <person name="Saunders E."/>
            <person name="Lapidus A."/>
            <person name="Lucas S."/>
            <person name="Glavina Del Rio T."/>
            <person name="Nolan M."/>
            <person name="Tice H."/>
            <person name="Copeland A."/>
            <person name="Cheng J.F."/>
            <person name="Chen F."/>
            <person name="Bruce D."/>
            <person name="Goodwin L."/>
            <person name="Pitluck S."/>
            <person name="Mavromatis K."/>
            <person name="Pati A."/>
            <person name="Mikhailova N."/>
            <person name="Chen A."/>
            <person name="Palaniappan K."/>
            <person name="Land M."/>
            <person name="Hauser L."/>
            <person name="Chang Y.J."/>
            <person name="Jeffries C.D."/>
            <person name="Detter J.C."/>
            <person name="Brettin T."/>
            <person name="Rohde M."/>
            <person name="Goker M."/>
            <person name="Bristow J."/>
            <person name="Markowitz V."/>
            <person name="Eisen J.A."/>
            <person name="Hugenholtz P."/>
            <person name="Kyrpides N.C."/>
            <person name="Klenk H.P."/>
        </authorList>
    </citation>
    <scope>NUCLEOTIDE SEQUENCE [LARGE SCALE GENOMIC DNA]</scope>
    <source>
        <strain evidence="11">DSM 14365 / CIP 107738 / JCM 11303 / AJ 13395 / SMP-2</strain>
    </source>
</reference>
<evidence type="ECO:0000313" key="10">
    <source>
        <dbReference type="EMBL" id="ACY18478.1"/>
    </source>
</evidence>
<dbReference type="PROSITE" id="PS50109">
    <property type="entry name" value="HIS_KIN"/>
    <property type="match status" value="1"/>
</dbReference>
<dbReference type="GO" id="GO:0016036">
    <property type="term" value="P:cellular response to phosphate starvation"/>
    <property type="evidence" value="ECO:0007669"/>
    <property type="project" value="TreeGrafter"/>
</dbReference>
<dbReference type="GO" id="GO:0005886">
    <property type="term" value="C:plasma membrane"/>
    <property type="evidence" value="ECO:0007669"/>
    <property type="project" value="TreeGrafter"/>
</dbReference>